<keyword evidence="5" id="KW-0732">Signal</keyword>
<dbReference type="SUPFAM" id="SSF56954">
    <property type="entry name" value="Outer membrane efflux proteins (OEP)"/>
    <property type="match status" value="1"/>
</dbReference>
<dbReference type="PANTHER" id="PTHR30203:SF29">
    <property type="entry name" value="PROTEIN CYAE"/>
    <property type="match status" value="1"/>
</dbReference>
<organism evidence="6 7">
    <name type="scientific">Burkholderia singularis</name>
    <dbReference type="NCBI Taxonomy" id="1503053"/>
    <lineage>
        <taxon>Bacteria</taxon>
        <taxon>Pseudomonadati</taxon>
        <taxon>Pseudomonadota</taxon>
        <taxon>Betaproteobacteria</taxon>
        <taxon>Burkholderiales</taxon>
        <taxon>Burkholderiaceae</taxon>
        <taxon>Burkholderia</taxon>
        <taxon>pseudomallei group</taxon>
    </lineage>
</organism>
<reference evidence="6 7" key="1">
    <citation type="submission" date="2015-11" db="EMBL/GenBank/DDBJ databases">
        <title>Expanding the genomic diversity of Burkholderia species for the development of highly accurate diagnostics.</title>
        <authorList>
            <person name="Sahl J."/>
            <person name="Keim P."/>
            <person name="Wagner D."/>
        </authorList>
    </citation>
    <scope>NUCLEOTIDE SEQUENCE [LARGE SCALE GENOMIC DNA]</scope>
    <source>
        <strain evidence="6 7">TSV85</strain>
    </source>
</reference>
<dbReference type="GO" id="GO:0031640">
    <property type="term" value="P:killing of cells of another organism"/>
    <property type="evidence" value="ECO:0007669"/>
    <property type="project" value="UniProtKB-KW"/>
</dbReference>
<dbReference type="GO" id="GO:0015562">
    <property type="term" value="F:efflux transmembrane transporter activity"/>
    <property type="evidence" value="ECO:0007669"/>
    <property type="project" value="InterPro"/>
</dbReference>
<dbReference type="Proteomes" id="UP000062788">
    <property type="component" value="Unassembled WGS sequence"/>
</dbReference>
<evidence type="ECO:0000256" key="5">
    <source>
        <dbReference type="SAM" id="SignalP"/>
    </source>
</evidence>
<keyword evidence="3" id="KW-0175">Coiled coil</keyword>
<keyword evidence="2" id="KW-0204">Cytolysis</keyword>
<evidence type="ECO:0000313" key="6">
    <source>
        <dbReference type="EMBL" id="KVE24155.1"/>
    </source>
</evidence>
<dbReference type="GO" id="GO:0009279">
    <property type="term" value="C:cell outer membrane"/>
    <property type="evidence" value="ECO:0007669"/>
    <property type="project" value="UniProtKB-SubCell"/>
</dbReference>
<feature type="region of interest" description="Disordered" evidence="4">
    <location>
        <begin position="39"/>
        <end position="62"/>
    </location>
</feature>
<dbReference type="InterPro" id="IPR010131">
    <property type="entry name" value="MdtP/NodT-like"/>
</dbReference>
<accession>A0A103DWQ8</accession>
<dbReference type="PIRSF" id="PIRSF001892">
    <property type="entry name" value="CyaE"/>
    <property type="match status" value="1"/>
</dbReference>
<keyword evidence="2" id="KW-0813">Transport</keyword>
<feature type="chain" id="PRO_5007114248" description="Protein CyaE" evidence="5">
    <location>
        <begin position="29"/>
        <end position="515"/>
    </location>
</feature>
<dbReference type="Pfam" id="PF02321">
    <property type="entry name" value="OEP"/>
    <property type="match status" value="2"/>
</dbReference>
<keyword evidence="2" id="KW-0472">Membrane</keyword>
<proteinExistence type="inferred from homology"/>
<dbReference type="OrthoDB" id="8553524at2"/>
<dbReference type="AlphaFoldDB" id="A0A103DWQ8"/>
<dbReference type="RefSeq" id="WP_059519842.1">
    <property type="nucleotide sequence ID" value="NZ_LOWA01000055.1"/>
</dbReference>
<dbReference type="EMBL" id="LOWA01000055">
    <property type="protein sequence ID" value="KVE24155.1"/>
    <property type="molecule type" value="Genomic_DNA"/>
</dbReference>
<name>A0A103DWQ8_9BURK</name>
<protein>
    <recommendedName>
        <fullName evidence="2">Protein CyaE</fullName>
    </recommendedName>
</protein>
<keyword evidence="7" id="KW-1185">Reference proteome</keyword>
<evidence type="ECO:0000313" key="7">
    <source>
        <dbReference type="Proteomes" id="UP000062788"/>
    </source>
</evidence>
<dbReference type="PANTHER" id="PTHR30203">
    <property type="entry name" value="OUTER MEMBRANE CATION EFFLUX PROTEIN"/>
    <property type="match status" value="1"/>
</dbReference>
<evidence type="ECO:0000256" key="2">
    <source>
        <dbReference type="PIRNR" id="PIRNR001892"/>
    </source>
</evidence>
<keyword evidence="2" id="KW-0998">Cell outer membrane</keyword>
<keyword evidence="2" id="KW-0354">Hemolysis</keyword>
<dbReference type="InterPro" id="IPR003423">
    <property type="entry name" value="OMP_efflux"/>
</dbReference>
<dbReference type="Gene3D" id="1.20.1600.10">
    <property type="entry name" value="Outer membrane efflux proteins (OEP)"/>
    <property type="match status" value="1"/>
</dbReference>
<comment type="caution">
    <text evidence="6">The sequence shown here is derived from an EMBL/GenBank/DDBJ whole genome shotgun (WGS) entry which is preliminary data.</text>
</comment>
<dbReference type="PROSITE" id="PS51257">
    <property type="entry name" value="PROKAR_LIPOPROTEIN"/>
    <property type="match status" value="1"/>
</dbReference>
<evidence type="ECO:0000256" key="4">
    <source>
        <dbReference type="SAM" id="MobiDB-lite"/>
    </source>
</evidence>
<comment type="similarity">
    <text evidence="1 2">Belongs to the outer membrane factor (OMF) (TC 1.B.17) family.</text>
</comment>
<feature type="coiled-coil region" evidence="3">
    <location>
        <begin position="406"/>
        <end position="437"/>
    </location>
</feature>
<evidence type="ECO:0000256" key="3">
    <source>
        <dbReference type="SAM" id="Coils"/>
    </source>
</evidence>
<evidence type="ECO:0000256" key="1">
    <source>
        <dbReference type="ARBA" id="ARBA00007613"/>
    </source>
</evidence>
<dbReference type="InterPro" id="IPR028351">
    <property type="entry name" value="CyaE"/>
</dbReference>
<gene>
    <name evidence="6" type="ORF">WS67_00845</name>
</gene>
<comment type="subcellular location">
    <subcellularLocation>
        <location evidence="2">Cell outer membrane</location>
        <topology evidence="2">Peripheral membrane protein</topology>
    </subcellularLocation>
</comment>
<sequence>MRLPEAPTLSFVAAVVAAAAGLAGCATSSIDLAPQAADRPWLPQTTPAGQIVPAPQKAVPDTGRHDYTLPANHALGSVAPAGEFDPARTYTLPDLIDLAESANPLTRIAWNDARNAALAVGIAKSAYLPQLSVAAMGRYLSGHSSSSTELGDSGVDATSRSAVSALSLQWLLFDFGGRAARVEAAKQGSIVANIAFTALHQQVIHDVTVAYYRYQAAHARVRTARQALDNADAIVAAARARFKQGTGTVVEVAQATQNRAQANLAFVEAQGADSDAYLSVVSALGISPLSKPTLAELPVQPLSPALRTSVDEIVASAIARRPDVLSAYAAEKASDAKIRAAQAEFMPKVFMSASASYNASRSAITALPAIGQQAPTVNLNGSRYGGSVFVGVSIPLYDGGLRSAVLMQARNDAQSAQARLERTKEEAVRQIVAAQNALQTSLASHEAAKALVDAARTSYDAALTAYRNGVGSITDATLAQSQLLVATNAYVDSYSGALSAAAALALATGTIGAAQ</sequence>
<comment type="function">
    <text evidence="2">CyaE is necessary for transport of calmodulin-sensitive adenylate cyclase-hemolysin (cyclolysin).</text>
</comment>
<feature type="signal peptide" evidence="5">
    <location>
        <begin position="1"/>
        <end position="28"/>
    </location>
</feature>